<name>A0AAN8VMD3_9MAGN</name>
<comment type="caution">
    <text evidence="1">The sequence shown here is derived from an EMBL/GenBank/DDBJ whole genome shotgun (WGS) entry which is preliminary data.</text>
</comment>
<accession>A0AAN8VMD3</accession>
<evidence type="ECO:0000313" key="2">
    <source>
        <dbReference type="Proteomes" id="UP001370490"/>
    </source>
</evidence>
<keyword evidence="2" id="KW-1185">Reference proteome</keyword>
<protein>
    <submittedName>
        <fullName evidence="1">Uncharacterized protein</fullName>
    </submittedName>
</protein>
<dbReference type="PANTHER" id="PTHR48443:SF2">
    <property type="entry name" value="DNA-DIRECTED RNA POLYMERASE SUBUNIT BETA"/>
    <property type="match status" value="1"/>
</dbReference>
<dbReference type="Gene3D" id="1.10.150.390">
    <property type="match status" value="1"/>
</dbReference>
<dbReference type="AlphaFoldDB" id="A0AAN8VMD3"/>
<reference evidence="1 2" key="1">
    <citation type="submission" date="2023-12" db="EMBL/GenBank/DDBJ databases">
        <title>A high-quality genome assembly for Dillenia turbinata (Dilleniales).</title>
        <authorList>
            <person name="Chanderbali A."/>
        </authorList>
    </citation>
    <scope>NUCLEOTIDE SEQUENCE [LARGE SCALE GENOMIC DNA]</scope>
    <source>
        <strain evidence="1">LSX21</strain>
        <tissue evidence="1">Leaf</tissue>
    </source>
</reference>
<gene>
    <name evidence="1" type="ORF">RJ641_001761</name>
</gene>
<evidence type="ECO:0000313" key="1">
    <source>
        <dbReference type="EMBL" id="KAK6932137.1"/>
    </source>
</evidence>
<organism evidence="1 2">
    <name type="scientific">Dillenia turbinata</name>
    <dbReference type="NCBI Taxonomy" id="194707"/>
    <lineage>
        <taxon>Eukaryota</taxon>
        <taxon>Viridiplantae</taxon>
        <taxon>Streptophyta</taxon>
        <taxon>Embryophyta</taxon>
        <taxon>Tracheophyta</taxon>
        <taxon>Spermatophyta</taxon>
        <taxon>Magnoliopsida</taxon>
        <taxon>eudicotyledons</taxon>
        <taxon>Gunneridae</taxon>
        <taxon>Pentapetalae</taxon>
        <taxon>Dilleniales</taxon>
        <taxon>Dilleniaceae</taxon>
        <taxon>Dillenia</taxon>
    </lineage>
</organism>
<dbReference type="SUPFAM" id="SSF64484">
    <property type="entry name" value="beta and beta-prime subunits of DNA dependent RNA-polymerase"/>
    <property type="match status" value="1"/>
</dbReference>
<dbReference type="Proteomes" id="UP001370490">
    <property type="component" value="Unassembled WGS sequence"/>
</dbReference>
<sequence>MKASLNSQKSFISEASFQETARVLAKAALRGRIDWLKGLKENVVPPGGEYARWYRIQGCTLQGNITILLWKPKRRIYSNNRQWHYIETLSMDIYPKVPKAKNNFQMDKGLFSLRCAATCSLRVINGSNSRSCLQELNHVPKENWMDRLKSQGSLTCRNREVQRRRHVISKNVFQDLKSNKTHTKDSTQEEGIEYRLQHYERN</sequence>
<dbReference type="PANTHER" id="PTHR48443">
    <property type="entry name" value="DNA-DIRECTED RNA POLYMERASE SUBUNIT BETA"/>
    <property type="match status" value="1"/>
</dbReference>
<proteinExistence type="predicted"/>
<dbReference type="EMBL" id="JBAMMX010000010">
    <property type="protein sequence ID" value="KAK6932137.1"/>
    <property type="molecule type" value="Genomic_DNA"/>
</dbReference>